<organism evidence="2 3">
    <name type="scientific">Flavobacterium croceum DSM 17960</name>
    <dbReference type="NCBI Taxonomy" id="1121886"/>
    <lineage>
        <taxon>Bacteria</taxon>
        <taxon>Pseudomonadati</taxon>
        <taxon>Bacteroidota</taxon>
        <taxon>Flavobacteriia</taxon>
        <taxon>Flavobacteriales</taxon>
        <taxon>Flavobacteriaceae</taxon>
        <taxon>Flavobacterium</taxon>
    </lineage>
</organism>
<dbReference type="InterPro" id="IPR008964">
    <property type="entry name" value="Invasin/intimin_cell_adhesion"/>
</dbReference>
<feature type="domain" description="BIG2" evidence="1">
    <location>
        <begin position="632"/>
        <end position="710"/>
    </location>
</feature>
<dbReference type="EMBL" id="PQNY01000010">
    <property type="protein sequence ID" value="POS01542.1"/>
    <property type="molecule type" value="Genomic_DNA"/>
</dbReference>
<dbReference type="Gene3D" id="2.60.40.1080">
    <property type="match status" value="6"/>
</dbReference>
<dbReference type="OrthoDB" id="1652165at2"/>
<dbReference type="SUPFAM" id="SSF49373">
    <property type="entry name" value="Invasin/intimin cell-adhesion fragments"/>
    <property type="match status" value="5"/>
</dbReference>
<evidence type="ECO:0000259" key="1">
    <source>
        <dbReference type="SMART" id="SM00635"/>
    </source>
</evidence>
<feature type="domain" description="BIG2" evidence="1">
    <location>
        <begin position="720"/>
        <end position="789"/>
    </location>
</feature>
<dbReference type="NCBIfam" id="TIGR04131">
    <property type="entry name" value="Bac_Flav_CTERM"/>
    <property type="match status" value="1"/>
</dbReference>
<dbReference type="InterPro" id="IPR045197">
    <property type="entry name" value="NUP210-like"/>
</dbReference>
<dbReference type="Proteomes" id="UP000237056">
    <property type="component" value="Unassembled WGS sequence"/>
</dbReference>
<dbReference type="RefSeq" id="WP_146046996.1">
    <property type="nucleotide sequence ID" value="NZ_PQNY01000010.1"/>
</dbReference>
<feature type="non-terminal residue" evidence="2">
    <location>
        <position position="1"/>
    </location>
</feature>
<dbReference type="InterPro" id="IPR026341">
    <property type="entry name" value="T9SS_type_B"/>
</dbReference>
<dbReference type="Pfam" id="PF13585">
    <property type="entry name" value="CHU_C"/>
    <property type="match status" value="1"/>
</dbReference>
<gene>
    <name evidence="2" type="ORF">Q361_110129</name>
</gene>
<name>A0A2S4N736_9FLAO</name>
<keyword evidence="3" id="KW-1185">Reference proteome</keyword>
<evidence type="ECO:0000313" key="2">
    <source>
        <dbReference type="EMBL" id="POS01542.1"/>
    </source>
</evidence>
<dbReference type="PANTHER" id="PTHR23019">
    <property type="entry name" value="NUCLEAR PORE MEMBRANE GLYCOPROTEIN GP210-RELATED"/>
    <property type="match status" value="1"/>
</dbReference>
<feature type="domain" description="BIG2" evidence="1">
    <location>
        <begin position="60"/>
        <end position="128"/>
    </location>
</feature>
<accession>A0A2S4N736</accession>
<feature type="domain" description="BIG2" evidence="1">
    <location>
        <begin position="139"/>
        <end position="207"/>
    </location>
</feature>
<proteinExistence type="predicted"/>
<comment type="caution">
    <text evidence="2">The sequence shown here is derived from an EMBL/GenBank/DDBJ whole genome shotgun (WGS) entry which is preliminary data.</text>
</comment>
<reference evidence="2 3" key="1">
    <citation type="submission" date="2018-01" db="EMBL/GenBank/DDBJ databases">
        <title>Genomic Encyclopedia of Type Strains, Phase I: the one thousand microbial genomes (KMG-I) project.</title>
        <authorList>
            <person name="Goeker M."/>
        </authorList>
    </citation>
    <scope>NUCLEOTIDE SEQUENCE [LARGE SCALE GENOMIC DNA]</scope>
    <source>
        <strain evidence="2 3">DSM 17960</strain>
    </source>
</reference>
<sequence length="1045" mass="108589">LTASISGGTWASANTAIATVSASGVVTAVASGSVSIDYTIPASGACPAVVSHYTITVTNPSAPATISGTNTLCVGSTSTLTASISGGTWASANTAIATVSASGVVTAVASGSVSIDYTLPASGACPAVVSHYTITVTSPSSPATISGTNTLCVGSTSTLTASISGGTWASANTAIATVSASGVVTAVAAGSVSIDYTIPASGACPAVVSHYTITISSTNSPFANNNQTFCAETNPTLSNIAITGTSITWYANTTTNISLPSNTILTNNTTYYASQTINGCESTRTPVTVTILNDGFYSYASAITLAINNSNTTFNTTAQSSETTTAIQNEINPGGNYLINQNLGNFNPNSGTLKITSGEIKTHKSIGNVCSAKMYYRIYQNTAVPSGFNNLNLPIIANCIDTNSDGLQDTFEDGFGPCGTNDQKWKNYNINVDLTQGLCSGSYILEVYYSYTGSNCSATMCDTTKYIYNTSGSYFTATFSINATPAPSVNSPINTCQNSTPVALSAVGNNIKWYTSATGGVGSAIAPIPDTSIAGTFTYYATQTQNGCESTRTPIVVTIQSALNAGVINGQNSVCIGNSTSYTSSVLGGFWASSDVNIATIDNNGLLTAVSSGNVTITYTLNGNGICPSVNSTKSIIVKPLIPTATIQGNNTLCVNTNTLLTASIAGGTWSSSNSSIATVTSTGQVQAINTGMATIYYTLPGNGTCSGTIASFQITIYNSLSAGVISGTSYLCVNDSTTLSSTISSGTWSSSNNAIATVDNNGIVHAIKSGNVTITYTVTGNSPCGTTAQSNYYITIFNLPKPNPLAGKLCIDPTTGLAVNAITLHSYLDATQHSFTWMDQLGNVVGTSANLTVTIPGDYTILAQNTITGCISDPVTVNVGAIEQPDVIFEVSDYFEDNQSITIIPKGNINPNEFIYSIDNSPFQSSNVFENVATGTHTITIKNPEGCVDKTITAFVINYPKYFTPNGDGVHDTWYIKNMNLLGNSKITIFDRYNAVVRIINNPYQSWDGTANGVLLPASDYWFVIEYTENNQPKVFKSHFSLKR</sequence>
<dbReference type="Pfam" id="PF02368">
    <property type="entry name" value="Big_2"/>
    <property type="match status" value="6"/>
</dbReference>
<dbReference type="InterPro" id="IPR003343">
    <property type="entry name" value="Big_2"/>
</dbReference>
<dbReference type="AlphaFoldDB" id="A0A2S4N736"/>
<dbReference type="SMART" id="SM00635">
    <property type="entry name" value="BID_2"/>
    <property type="match status" value="5"/>
</dbReference>
<evidence type="ECO:0000313" key="3">
    <source>
        <dbReference type="Proteomes" id="UP000237056"/>
    </source>
</evidence>
<feature type="domain" description="BIG2" evidence="1">
    <location>
        <begin position="555"/>
        <end position="631"/>
    </location>
</feature>
<dbReference type="PANTHER" id="PTHR23019:SF0">
    <property type="entry name" value="NUCLEAR PORE MEMBRANE GLYCOPROTEIN 210"/>
    <property type="match status" value="1"/>
</dbReference>
<protein>
    <submittedName>
        <fullName evidence="2">Gliding motility-associated-like protein</fullName>
    </submittedName>
</protein>